<accession>A0ABD1MM92</accession>
<reference evidence="1 2" key="1">
    <citation type="submission" date="2024-08" db="EMBL/GenBank/DDBJ databases">
        <title>Insights into the chromosomal genome structure of Flemingia macrophylla.</title>
        <authorList>
            <person name="Ding Y."/>
            <person name="Zhao Y."/>
            <person name="Bi W."/>
            <person name="Wu M."/>
            <person name="Zhao G."/>
            <person name="Gong Y."/>
            <person name="Li W."/>
            <person name="Zhang P."/>
        </authorList>
    </citation>
    <scope>NUCLEOTIDE SEQUENCE [LARGE SCALE GENOMIC DNA]</scope>
    <source>
        <strain evidence="1">DYQJB</strain>
        <tissue evidence="1">Leaf</tissue>
    </source>
</reference>
<name>A0ABD1MM92_9FABA</name>
<gene>
    <name evidence="1" type="ORF">Fmac_011372</name>
</gene>
<dbReference type="Proteomes" id="UP001603857">
    <property type="component" value="Unassembled WGS sequence"/>
</dbReference>
<dbReference type="EMBL" id="JBGMDY010000004">
    <property type="protein sequence ID" value="KAL2336926.1"/>
    <property type="molecule type" value="Genomic_DNA"/>
</dbReference>
<organism evidence="1 2">
    <name type="scientific">Flemingia macrophylla</name>
    <dbReference type="NCBI Taxonomy" id="520843"/>
    <lineage>
        <taxon>Eukaryota</taxon>
        <taxon>Viridiplantae</taxon>
        <taxon>Streptophyta</taxon>
        <taxon>Embryophyta</taxon>
        <taxon>Tracheophyta</taxon>
        <taxon>Spermatophyta</taxon>
        <taxon>Magnoliopsida</taxon>
        <taxon>eudicotyledons</taxon>
        <taxon>Gunneridae</taxon>
        <taxon>Pentapetalae</taxon>
        <taxon>rosids</taxon>
        <taxon>fabids</taxon>
        <taxon>Fabales</taxon>
        <taxon>Fabaceae</taxon>
        <taxon>Papilionoideae</taxon>
        <taxon>50 kb inversion clade</taxon>
        <taxon>NPAAA clade</taxon>
        <taxon>indigoferoid/millettioid clade</taxon>
        <taxon>Phaseoleae</taxon>
        <taxon>Flemingia</taxon>
    </lineage>
</organism>
<dbReference type="AlphaFoldDB" id="A0ABD1MM92"/>
<protein>
    <submittedName>
        <fullName evidence="1">Uncharacterized protein</fullName>
    </submittedName>
</protein>
<evidence type="ECO:0000313" key="2">
    <source>
        <dbReference type="Proteomes" id="UP001603857"/>
    </source>
</evidence>
<comment type="caution">
    <text evidence="1">The sequence shown here is derived from an EMBL/GenBank/DDBJ whole genome shotgun (WGS) entry which is preliminary data.</text>
</comment>
<keyword evidence="2" id="KW-1185">Reference proteome</keyword>
<evidence type="ECO:0000313" key="1">
    <source>
        <dbReference type="EMBL" id="KAL2336926.1"/>
    </source>
</evidence>
<proteinExistence type="predicted"/>
<sequence length="80" mass="9448">MEFIMTGFIKPSSMVQNQKNVYLHFSNLNLHQFLLDTGYHFFSKYVVEFLVEIPIQLCFHLFFGCIVVGKRGYLVPNHNF</sequence>